<comment type="caution">
    <text evidence="1">The sequence shown here is derived from an EMBL/GenBank/DDBJ whole genome shotgun (WGS) entry which is preliminary data.</text>
</comment>
<evidence type="ECO:0000313" key="2">
    <source>
        <dbReference type="Proteomes" id="UP001054252"/>
    </source>
</evidence>
<evidence type="ECO:0000313" key="1">
    <source>
        <dbReference type="EMBL" id="GKV17029.1"/>
    </source>
</evidence>
<dbReference type="AlphaFoldDB" id="A0AAV5JR02"/>
<organism evidence="1 2">
    <name type="scientific">Rubroshorea leprosula</name>
    <dbReference type="NCBI Taxonomy" id="152421"/>
    <lineage>
        <taxon>Eukaryota</taxon>
        <taxon>Viridiplantae</taxon>
        <taxon>Streptophyta</taxon>
        <taxon>Embryophyta</taxon>
        <taxon>Tracheophyta</taxon>
        <taxon>Spermatophyta</taxon>
        <taxon>Magnoliopsida</taxon>
        <taxon>eudicotyledons</taxon>
        <taxon>Gunneridae</taxon>
        <taxon>Pentapetalae</taxon>
        <taxon>rosids</taxon>
        <taxon>malvids</taxon>
        <taxon>Malvales</taxon>
        <taxon>Dipterocarpaceae</taxon>
        <taxon>Rubroshorea</taxon>
    </lineage>
</organism>
<dbReference type="Proteomes" id="UP001054252">
    <property type="component" value="Unassembled WGS sequence"/>
</dbReference>
<protein>
    <submittedName>
        <fullName evidence="1">Uncharacterized protein</fullName>
    </submittedName>
</protein>
<sequence>MVLPIFGSCSTVHCVITVRDYCSRHCSQILFTH</sequence>
<accession>A0AAV5JR02</accession>
<reference evidence="1 2" key="1">
    <citation type="journal article" date="2021" name="Commun. Biol.">
        <title>The genome of Shorea leprosula (Dipterocarpaceae) highlights the ecological relevance of drought in aseasonal tropical rainforests.</title>
        <authorList>
            <person name="Ng K.K.S."/>
            <person name="Kobayashi M.J."/>
            <person name="Fawcett J.A."/>
            <person name="Hatakeyama M."/>
            <person name="Paape T."/>
            <person name="Ng C.H."/>
            <person name="Ang C.C."/>
            <person name="Tnah L.H."/>
            <person name="Lee C.T."/>
            <person name="Nishiyama T."/>
            <person name="Sese J."/>
            <person name="O'Brien M.J."/>
            <person name="Copetti D."/>
            <person name="Mohd Noor M.I."/>
            <person name="Ong R.C."/>
            <person name="Putra M."/>
            <person name="Sireger I.Z."/>
            <person name="Indrioko S."/>
            <person name="Kosugi Y."/>
            <person name="Izuno A."/>
            <person name="Isagi Y."/>
            <person name="Lee S.L."/>
            <person name="Shimizu K.K."/>
        </authorList>
    </citation>
    <scope>NUCLEOTIDE SEQUENCE [LARGE SCALE GENOMIC DNA]</scope>
    <source>
        <strain evidence="1">214</strain>
    </source>
</reference>
<name>A0AAV5JR02_9ROSI</name>
<gene>
    <name evidence="1" type="ORF">SLEP1_g27586</name>
</gene>
<keyword evidence="2" id="KW-1185">Reference proteome</keyword>
<dbReference type="EMBL" id="BPVZ01000047">
    <property type="protein sequence ID" value="GKV17029.1"/>
    <property type="molecule type" value="Genomic_DNA"/>
</dbReference>
<proteinExistence type="predicted"/>